<comment type="subcellular location">
    <subcellularLocation>
        <location evidence="8">Cytoplasm</location>
    </subcellularLocation>
</comment>
<dbReference type="EC" id="2.3.1.234" evidence="8"/>
<dbReference type="InterPro" id="IPR017860">
    <property type="entry name" value="Peptidase_M22_CS"/>
</dbReference>
<dbReference type="GO" id="GO:0005506">
    <property type="term" value="F:iron ion binding"/>
    <property type="evidence" value="ECO:0007669"/>
    <property type="project" value="UniProtKB-UniRule"/>
</dbReference>
<protein>
    <recommendedName>
        <fullName evidence="8">tRNA N6-adenosine threonylcarbamoyltransferase</fullName>
        <ecNumber evidence="8">2.3.1.234</ecNumber>
    </recommendedName>
    <alternativeName>
        <fullName evidence="8">N6-L-threonylcarbamoyladenine synthase</fullName>
        <shortName evidence="8">t(6)A synthase</shortName>
    </alternativeName>
    <alternativeName>
        <fullName evidence="8">t(6)A37 threonylcarbamoyladenosine biosynthesis protein TsaD</fullName>
    </alternativeName>
    <alternativeName>
        <fullName evidence="8">tRNA threonylcarbamoyladenosine biosynthesis protein TsaD</fullName>
    </alternativeName>
</protein>
<evidence type="ECO:0000256" key="2">
    <source>
        <dbReference type="ARBA" id="ARBA00022679"/>
    </source>
</evidence>
<feature type="binding site" evidence="8">
    <location>
        <begin position="139"/>
        <end position="143"/>
    </location>
    <ligand>
        <name>substrate</name>
    </ligand>
</feature>
<evidence type="ECO:0000256" key="7">
    <source>
        <dbReference type="ARBA" id="ARBA00048117"/>
    </source>
</evidence>
<feature type="binding site" evidence="8">
    <location>
        <position position="280"/>
    </location>
    <ligand>
        <name>substrate</name>
    </ligand>
</feature>
<keyword evidence="1 8" id="KW-0963">Cytoplasm</keyword>
<dbReference type="EMBL" id="AP014564">
    <property type="protein sequence ID" value="BAV94473.1"/>
    <property type="molecule type" value="Genomic_DNA"/>
</dbReference>
<dbReference type="FunFam" id="3.30.420.40:FF:000040">
    <property type="entry name" value="tRNA N6-adenosine threonylcarbamoyltransferase"/>
    <property type="match status" value="1"/>
</dbReference>
<dbReference type="PRINTS" id="PR00789">
    <property type="entry name" value="OSIALOPTASE"/>
</dbReference>
<evidence type="ECO:0000256" key="3">
    <source>
        <dbReference type="ARBA" id="ARBA00022694"/>
    </source>
</evidence>
<keyword evidence="4 8" id="KW-0479">Metal-binding</keyword>
<dbReference type="InterPro" id="IPR000905">
    <property type="entry name" value="Gcp-like_dom"/>
</dbReference>
<comment type="function">
    <text evidence="8">Required for the formation of a threonylcarbamoyl group on adenosine at position 37 (t(6)A37) in tRNAs that read codons beginning with adenine. Is involved in the transfer of the threonylcarbamoyl moiety of threonylcarbamoyl-AMP (TC-AMP) to the N6 group of A37, together with TsaE and TsaB. TsaD likely plays a direct catalytic role in this reaction.</text>
</comment>
<comment type="catalytic activity">
    <reaction evidence="7 8">
        <text>L-threonylcarbamoyladenylate + adenosine(37) in tRNA = N(6)-L-threonylcarbamoyladenosine(37) in tRNA + AMP + H(+)</text>
        <dbReference type="Rhea" id="RHEA:37059"/>
        <dbReference type="Rhea" id="RHEA-COMP:10162"/>
        <dbReference type="Rhea" id="RHEA-COMP:10163"/>
        <dbReference type="ChEBI" id="CHEBI:15378"/>
        <dbReference type="ChEBI" id="CHEBI:73682"/>
        <dbReference type="ChEBI" id="CHEBI:74411"/>
        <dbReference type="ChEBI" id="CHEBI:74418"/>
        <dbReference type="ChEBI" id="CHEBI:456215"/>
        <dbReference type="EC" id="2.3.1.234"/>
    </reaction>
</comment>
<dbReference type="OrthoDB" id="9806197at2"/>
<organism evidence="10 11">
    <name type="scientific">Ichthyobacterium seriolicida</name>
    <dbReference type="NCBI Taxonomy" id="242600"/>
    <lineage>
        <taxon>Bacteria</taxon>
        <taxon>Pseudomonadati</taxon>
        <taxon>Bacteroidota</taxon>
        <taxon>Flavobacteriia</taxon>
        <taxon>Flavobacteriales</taxon>
        <taxon>Ichthyobacteriaceae</taxon>
        <taxon>Ichthyobacterium</taxon>
    </lineage>
</organism>
<evidence type="ECO:0000256" key="5">
    <source>
        <dbReference type="ARBA" id="ARBA00023004"/>
    </source>
</evidence>
<evidence type="ECO:0000256" key="6">
    <source>
        <dbReference type="ARBA" id="ARBA00023315"/>
    </source>
</evidence>
<dbReference type="NCBIfam" id="TIGR00329">
    <property type="entry name" value="gcp_kae1"/>
    <property type="match status" value="1"/>
</dbReference>
<keyword evidence="6 8" id="KW-0012">Acyltransferase</keyword>
<dbReference type="GO" id="GO:0005737">
    <property type="term" value="C:cytoplasm"/>
    <property type="evidence" value="ECO:0007669"/>
    <property type="project" value="UniProtKB-SubCell"/>
</dbReference>
<name>A0A1J1DXB9_9FLAO</name>
<feature type="binding site" evidence="8">
    <location>
        <position position="117"/>
    </location>
    <ligand>
        <name>Fe cation</name>
        <dbReference type="ChEBI" id="CHEBI:24875"/>
    </ligand>
</feature>
<dbReference type="InterPro" id="IPR043129">
    <property type="entry name" value="ATPase_NBD"/>
</dbReference>
<dbReference type="Gene3D" id="3.30.420.40">
    <property type="match status" value="2"/>
</dbReference>
<feature type="binding site" evidence="8">
    <location>
        <position position="308"/>
    </location>
    <ligand>
        <name>Fe cation</name>
        <dbReference type="ChEBI" id="CHEBI:24875"/>
    </ligand>
</feature>
<dbReference type="RefSeq" id="WP_096685483.1">
    <property type="nucleotide sequence ID" value="NZ_AP014564.1"/>
</dbReference>
<evidence type="ECO:0000313" key="11">
    <source>
        <dbReference type="Proteomes" id="UP000243197"/>
    </source>
</evidence>
<sequence length="339" mass="37563">MKTEITILGIESSCDDTGVAVIRDRAILSNIVASQSVHEEFGGVVPELASRSHLQNIVPTLQRALDLAKVEKKDLNAIAFTEGPGLLGSLLVGSSFAKSMSMALGIPLIGINHMQGHILAHFIERENHSKPEFPFLCLTISGGHTQIVEVRDYFDMQVIGETIDDAVGELFDKSARMLGLSYPGGMLIDKYAKTGNPLSFKFTQPKVEGLNFSFSGLKTNILYFLKKNTKDNDKFIIDNIEDICASIQYTIVETLLSKLLKASLERGIKNIALAGGVSSNSRIREELTKYRDKFGWKTHILPFEYCTDNAAMIAITAYFKYLKNDFSNMSISSKSRMKF</sequence>
<dbReference type="PROSITE" id="PS01016">
    <property type="entry name" value="GLYCOPROTEASE"/>
    <property type="match status" value="1"/>
</dbReference>
<keyword evidence="3 8" id="KW-0819">tRNA processing</keyword>
<dbReference type="FunFam" id="3.30.420.40:FF:000012">
    <property type="entry name" value="tRNA N6-adenosine threonylcarbamoyltransferase"/>
    <property type="match status" value="1"/>
</dbReference>
<dbReference type="Proteomes" id="UP000243197">
    <property type="component" value="Chromosome"/>
</dbReference>
<dbReference type="CDD" id="cd24133">
    <property type="entry name" value="ASKHA_NBD_TsaD_bac"/>
    <property type="match status" value="1"/>
</dbReference>
<keyword evidence="11" id="KW-1185">Reference proteome</keyword>
<feature type="binding site" evidence="8">
    <location>
        <position position="172"/>
    </location>
    <ligand>
        <name>substrate</name>
    </ligand>
</feature>
<comment type="similarity">
    <text evidence="8">Belongs to the KAE1 / TsaD family.</text>
</comment>
<dbReference type="PANTHER" id="PTHR11735">
    <property type="entry name" value="TRNA N6-ADENOSINE THREONYLCARBAMOYLTRANSFERASE"/>
    <property type="match status" value="1"/>
</dbReference>
<dbReference type="GO" id="GO:0002949">
    <property type="term" value="P:tRNA threonylcarbamoyladenosine modification"/>
    <property type="evidence" value="ECO:0007669"/>
    <property type="project" value="UniProtKB-UniRule"/>
</dbReference>
<dbReference type="PANTHER" id="PTHR11735:SF6">
    <property type="entry name" value="TRNA N6-ADENOSINE THREONYLCARBAMOYLTRANSFERASE, MITOCHONDRIAL"/>
    <property type="match status" value="1"/>
</dbReference>
<dbReference type="Pfam" id="PF00814">
    <property type="entry name" value="TsaD"/>
    <property type="match status" value="1"/>
</dbReference>
<comment type="cofactor">
    <cofactor evidence="8">
        <name>Fe(2+)</name>
        <dbReference type="ChEBI" id="CHEBI:29033"/>
    </cofactor>
    <text evidence="8">Binds 1 Fe(2+) ion per subunit.</text>
</comment>
<feature type="binding site" evidence="8">
    <location>
        <position position="113"/>
    </location>
    <ligand>
        <name>Fe cation</name>
        <dbReference type="ChEBI" id="CHEBI:24875"/>
    </ligand>
</feature>
<dbReference type="InterPro" id="IPR017861">
    <property type="entry name" value="KAE1/TsaD"/>
</dbReference>
<keyword evidence="2 8" id="KW-0808">Transferase</keyword>
<gene>
    <name evidence="8" type="primary">tsaD</name>
    <name evidence="10" type="ORF">JBKA6_0460</name>
</gene>
<feature type="domain" description="Gcp-like" evidence="9">
    <location>
        <begin position="27"/>
        <end position="314"/>
    </location>
</feature>
<dbReference type="GO" id="GO:0061711">
    <property type="term" value="F:tRNA N(6)-L-threonylcarbamoyladenine synthase activity"/>
    <property type="evidence" value="ECO:0007669"/>
    <property type="project" value="UniProtKB-EC"/>
</dbReference>
<dbReference type="InterPro" id="IPR022450">
    <property type="entry name" value="TsaD"/>
</dbReference>
<dbReference type="SUPFAM" id="SSF53067">
    <property type="entry name" value="Actin-like ATPase domain"/>
    <property type="match status" value="2"/>
</dbReference>
<evidence type="ECO:0000259" key="9">
    <source>
        <dbReference type="Pfam" id="PF00814"/>
    </source>
</evidence>
<dbReference type="KEGG" id="ise:JBKA6_0460"/>
<dbReference type="NCBIfam" id="TIGR03723">
    <property type="entry name" value="T6A_TsaD_YgjD"/>
    <property type="match status" value="1"/>
</dbReference>
<reference evidence="10 11" key="1">
    <citation type="submission" date="2014-03" db="EMBL/GenBank/DDBJ databases">
        <title>complete genome sequence of Flavobacteriaceae bacterium JBKA-6.</title>
        <authorList>
            <person name="Takano T."/>
            <person name="Nakamura Y."/>
            <person name="Takuma S."/>
            <person name="Yasuike M."/>
            <person name="Matsuyama T."/>
            <person name="Sakai T."/>
            <person name="Fujiwara A."/>
            <person name="Kimoto K."/>
            <person name="Fukuda Y."/>
            <person name="Kondo H."/>
            <person name="Hirono I."/>
            <person name="Nakayasu C."/>
        </authorList>
    </citation>
    <scope>NUCLEOTIDE SEQUENCE [LARGE SCALE GENOMIC DNA]</scope>
    <source>
        <strain evidence="10 11">JBKA-6</strain>
    </source>
</reference>
<evidence type="ECO:0000256" key="8">
    <source>
        <dbReference type="HAMAP-Rule" id="MF_01445"/>
    </source>
</evidence>
<dbReference type="HAMAP" id="MF_01445">
    <property type="entry name" value="TsaD"/>
    <property type="match status" value="1"/>
</dbReference>
<dbReference type="AlphaFoldDB" id="A0A1J1DXB9"/>
<proteinExistence type="inferred from homology"/>
<feature type="binding site" evidence="8">
    <location>
        <position position="185"/>
    </location>
    <ligand>
        <name>substrate</name>
    </ligand>
</feature>
<keyword evidence="5 8" id="KW-0408">Iron</keyword>
<evidence type="ECO:0000313" key="10">
    <source>
        <dbReference type="EMBL" id="BAV94473.1"/>
    </source>
</evidence>
<accession>A0A1J1DXB9</accession>
<evidence type="ECO:0000256" key="1">
    <source>
        <dbReference type="ARBA" id="ARBA00022490"/>
    </source>
</evidence>
<feature type="binding site" evidence="8">
    <location>
        <position position="189"/>
    </location>
    <ligand>
        <name>substrate</name>
    </ligand>
</feature>
<evidence type="ECO:0000256" key="4">
    <source>
        <dbReference type="ARBA" id="ARBA00022723"/>
    </source>
</evidence>